<keyword evidence="1 5" id="KW-0240">DNA-directed RNA polymerase</keyword>
<dbReference type="Pfam" id="PF07288">
    <property type="entry name" value="RpoY"/>
    <property type="match status" value="1"/>
</dbReference>
<protein>
    <recommendedName>
        <fullName evidence="5">DNA-directed RNA polymerase subunit epsilon</fullName>
        <shortName evidence="5">RNAP epsilon subunit</shortName>
        <ecNumber evidence="5">2.7.7.6</ecNumber>
    </recommendedName>
    <alternativeName>
        <fullName evidence="5">RNA polymerase epsilon subunit</fullName>
    </alternativeName>
    <alternativeName>
        <fullName evidence="5">Transcriptase subunit epsilon</fullName>
    </alternativeName>
</protein>
<evidence type="ECO:0000313" key="7">
    <source>
        <dbReference type="Proteomes" id="UP001179280"/>
    </source>
</evidence>
<sequence>MIFKVFYQEDFTQAPVRERTSSMYIEATSESDVRSKLATENFNIEFITPVTGAYLGYEEAREDYKVVSR</sequence>
<dbReference type="Proteomes" id="UP001179280">
    <property type="component" value="Unassembled WGS sequence"/>
</dbReference>
<comment type="catalytic activity">
    <reaction evidence="5">
        <text>RNA(n) + a ribonucleoside 5'-triphosphate = RNA(n+1) + diphosphate</text>
        <dbReference type="Rhea" id="RHEA:21248"/>
        <dbReference type="Rhea" id="RHEA-COMP:14527"/>
        <dbReference type="Rhea" id="RHEA-COMP:17342"/>
        <dbReference type="ChEBI" id="CHEBI:33019"/>
        <dbReference type="ChEBI" id="CHEBI:61557"/>
        <dbReference type="ChEBI" id="CHEBI:140395"/>
        <dbReference type="EC" id="2.7.7.6"/>
    </reaction>
</comment>
<evidence type="ECO:0000256" key="5">
    <source>
        <dbReference type="HAMAP-Rule" id="MF_01553"/>
    </source>
</evidence>
<dbReference type="Gene3D" id="3.10.20.730">
    <property type="entry name" value="RNAP, epsilon subunit-like"/>
    <property type="match status" value="1"/>
</dbReference>
<proteinExistence type="inferred from homology"/>
<evidence type="ECO:0000256" key="1">
    <source>
        <dbReference type="ARBA" id="ARBA00022478"/>
    </source>
</evidence>
<keyword evidence="3 5" id="KW-0548">Nucleotidyltransferase</keyword>
<dbReference type="NCBIfam" id="NF010188">
    <property type="entry name" value="PRK13667.1"/>
    <property type="match status" value="1"/>
</dbReference>
<accession>A0ABS2SPP8</accession>
<dbReference type="EMBL" id="JAFBCV010000002">
    <property type="protein sequence ID" value="MBM7837493.1"/>
    <property type="molecule type" value="Genomic_DNA"/>
</dbReference>
<keyword evidence="2 5" id="KW-0808">Transferase</keyword>
<name>A0ABS2SPP8_9BACI</name>
<dbReference type="HAMAP" id="MF_01553">
    <property type="entry name" value="RNApol_bact_RpoY"/>
    <property type="match status" value="1"/>
</dbReference>
<evidence type="ECO:0000313" key="6">
    <source>
        <dbReference type="EMBL" id="MBM7837493.1"/>
    </source>
</evidence>
<evidence type="ECO:0000256" key="3">
    <source>
        <dbReference type="ARBA" id="ARBA00022695"/>
    </source>
</evidence>
<keyword evidence="4 5" id="KW-0804">Transcription</keyword>
<evidence type="ECO:0000256" key="2">
    <source>
        <dbReference type="ARBA" id="ARBA00022679"/>
    </source>
</evidence>
<evidence type="ECO:0000256" key="4">
    <source>
        <dbReference type="ARBA" id="ARBA00023163"/>
    </source>
</evidence>
<dbReference type="InterPro" id="IPR009907">
    <property type="entry name" value="RpoY"/>
</dbReference>
<reference evidence="6" key="1">
    <citation type="submission" date="2021-01" db="EMBL/GenBank/DDBJ databases">
        <title>Genomic Encyclopedia of Type Strains, Phase IV (KMG-IV): sequencing the most valuable type-strain genomes for metagenomic binning, comparative biology and taxonomic classification.</title>
        <authorList>
            <person name="Goeker M."/>
        </authorList>
    </citation>
    <scope>NUCLEOTIDE SEQUENCE</scope>
    <source>
        <strain evidence="6">DSM 21943</strain>
    </source>
</reference>
<dbReference type="EC" id="2.7.7.6" evidence="5"/>
<comment type="similarity">
    <text evidence="5">Belongs to the RNA polymerase subunit epsilon family.</text>
</comment>
<dbReference type="RefSeq" id="WP_035421107.1">
    <property type="nucleotide sequence ID" value="NZ_JAFBCV010000002.1"/>
</dbReference>
<comment type="caution">
    <text evidence="6">The sequence shown here is derived from an EMBL/GenBank/DDBJ whole genome shotgun (WGS) entry which is preliminary data.</text>
</comment>
<comment type="function">
    <text evidence="5">A non-essential component of RNA polymerase (RNAP).</text>
</comment>
<gene>
    <name evidence="5" type="primary">rpoY</name>
    <name evidence="6" type="ORF">JOC54_000724</name>
</gene>
<keyword evidence="7" id="KW-1185">Reference proteome</keyword>
<organism evidence="6 7">
    <name type="scientific">Shouchella xiaoxiensis</name>
    <dbReference type="NCBI Taxonomy" id="766895"/>
    <lineage>
        <taxon>Bacteria</taxon>
        <taxon>Bacillati</taxon>
        <taxon>Bacillota</taxon>
        <taxon>Bacilli</taxon>
        <taxon>Bacillales</taxon>
        <taxon>Bacillaceae</taxon>
        <taxon>Shouchella</taxon>
    </lineage>
</organism>
<comment type="subunit">
    <text evidence="5">RNAP is composed of a core of 2 alpha, a beta and a beta' subunit. The core is associated with a delta subunit, and at least one of epsilon or omega. When a sigma factor is associated with the core the holoenzyme is formed, which can initiate transcription.</text>
</comment>